<dbReference type="InParanoid" id="F0VMP0"/>
<reference evidence="3" key="3">
    <citation type="journal article" date="2012" name="PLoS Pathog.">
        <title>Comparative genomics of the apicomplexan parasites Toxoplasma gondii and Neospora caninum: Coccidia differing in host range and transmission strategy.</title>
        <authorList>
            <person name="Reid A.J."/>
            <person name="Vermont S.J."/>
            <person name="Cotton J.A."/>
            <person name="Harris D."/>
            <person name="Hill-Cawthorne G.A."/>
            <person name="Konen-Waisman S."/>
            <person name="Latham S.M."/>
            <person name="Mourier T."/>
            <person name="Norton R."/>
            <person name="Quail M.A."/>
            <person name="Sanders M."/>
            <person name="Shanmugam D."/>
            <person name="Sohal A."/>
            <person name="Wasmuth J.D."/>
            <person name="Brunk B."/>
            <person name="Grigg M.E."/>
            <person name="Howard J.C."/>
            <person name="Parkinson J."/>
            <person name="Roos D.S."/>
            <person name="Trees A.J."/>
            <person name="Berriman M."/>
            <person name="Pain A."/>
            <person name="Wastling J.M."/>
        </authorList>
    </citation>
    <scope>NUCLEOTIDE SEQUENCE [LARGE SCALE GENOMIC DNA]</scope>
    <source>
        <strain evidence="3">Liverpool</strain>
    </source>
</reference>
<reference evidence="1" key="1">
    <citation type="submission" date="2011-02" db="EMBL/GenBank/DDBJ databases">
        <authorList>
            <person name="Aslett M."/>
        </authorList>
    </citation>
    <scope>NUCLEOTIDE SEQUENCE</scope>
    <source>
        <strain evidence="1">Liverpool</strain>
    </source>
</reference>
<dbReference type="OMA" id="HTHDVEG"/>
<organism evidence="1 3">
    <name type="scientific">Neospora caninum (strain Liverpool)</name>
    <dbReference type="NCBI Taxonomy" id="572307"/>
    <lineage>
        <taxon>Eukaryota</taxon>
        <taxon>Sar</taxon>
        <taxon>Alveolata</taxon>
        <taxon>Apicomplexa</taxon>
        <taxon>Conoidasida</taxon>
        <taxon>Coccidia</taxon>
        <taxon>Eucoccidiorida</taxon>
        <taxon>Eimeriorina</taxon>
        <taxon>Sarcocystidae</taxon>
        <taxon>Neospora</taxon>
    </lineage>
</organism>
<sequence length="235" mass="26007">MLLLFCLVGRHQWHLQPLEDAERCTYTGKLGRQTPAAARYCCVHLLTAVAPAKFRFLNLMPSSVDLNMIVFLALVCSLAFMNLSSGQFNFPTMEAGNNTAREFRAYQLIPRHTHDVEGVDAGSNLYSFGAARVDTHEARLDTPEAASYPVTQEQGVHEHPNDMNPYEIVDNYASILDTVKHGVVLEAILPLVTMAPLLVSAGLEADMDWTVPAAPKVSFPKLGQTHTVYMLKCFV</sequence>
<dbReference type="AlphaFoldDB" id="F0VMP0"/>
<proteinExistence type="predicted"/>
<protein>
    <submittedName>
        <fullName evidence="1">Uncharacterized protein</fullName>
    </submittedName>
</protein>
<reference evidence="1" key="2">
    <citation type="submission" date="2011-03" db="EMBL/GenBank/DDBJ databases">
        <title>Comparative genomics and transcriptomics of Neospora caninum and Toxoplasma gondii.</title>
        <authorList>
            <person name="Reid A.J."/>
            <person name="Sohal A."/>
            <person name="Harris D."/>
            <person name="Quail M."/>
            <person name="Sanders M."/>
            <person name="Berriman M."/>
            <person name="Wastling J.M."/>
            <person name="Pain A."/>
        </authorList>
    </citation>
    <scope>NUCLEOTIDE SEQUENCE</scope>
    <source>
        <strain evidence="1">Liverpool</strain>
    </source>
</reference>
<gene>
    <name evidence="2" type="ORF">BN1204_054130</name>
    <name evidence="1" type="ORF">NCLIV_054130</name>
</gene>
<dbReference type="RefSeq" id="XP_003885014.1">
    <property type="nucleotide sequence ID" value="XM_003884965.1"/>
</dbReference>
<keyword evidence="3" id="KW-1185">Reference proteome</keyword>
<dbReference type="VEuPathDB" id="ToxoDB:NCLIV_054130"/>
<dbReference type="Proteomes" id="UP000007494">
    <property type="component" value="Chromosome XI"/>
</dbReference>
<evidence type="ECO:0000313" key="3">
    <source>
        <dbReference type="Proteomes" id="UP000007494"/>
    </source>
</evidence>
<dbReference type="OrthoDB" id="329093at2759"/>
<dbReference type="GeneID" id="13446703"/>
<dbReference type="EMBL" id="FR823392">
    <property type="protein sequence ID" value="CBZ54986.1"/>
    <property type="molecule type" value="Genomic_DNA"/>
</dbReference>
<name>F0VMP0_NEOCL</name>
<dbReference type="eggNOG" id="ENOG502R0EG">
    <property type="taxonomic scope" value="Eukaryota"/>
</dbReference>
<reference evidence="2" key="4">
    <citation type="journal article" date="2015" name="PLoS ONE">
        <title>Comprehensive Evaluation of Toxoplasma gondii VEG and Neospora caninum LIV Genomes with Tachyzoite Stage Transcriptome and Proteome Defines Novel Transcript Features.</title>
        <authorList>
            <person name="Ramaprasad A."/>
            <person name="Mourier T."/>
            <person name="Naeem R."/>
            <person name="Malas T.B."/>
            <person name="Moussa E."/>
            <person name="Panigrahi A."/>
            <person name="Vermont S.J."/>
            <person name="Otto T.D."/>
            <person name="Wastling J."/>
            <person name="Pain A."/>
        </authorList>
    </citation>
    <scope>NUCLEOTIDE SEQUENCE</scope>
    <source>
        <strain evidence="2">Liverpool</strain>
    </source>
</reference>
<dbReference type="EMBL" id="LN714486">
    <property type="protein sequence ID" value="CEL69709.1"/>
    <property type="molecule type" value="Genomic_DNA"/>
</dbReference>
<evidence type="ECO:0000313" key="1">
    <source>
        <dbReference type="EMBL" id="CBZ54986.1"/>
    </source>
</evidence>
<evidence type="ECO:0000313" key="2">
    <source>
        <dbReference type="EMBL" id="CEL69709.1"/>
    </source>
</evidence>
<accession>F0VMP0</accession>